<dbReference type="InterPro" id="IPR038071">
    <property type="entry name" value="UROD/MetE-like_sf"/>
</dbReference>
<proteinExistence type="predicted"/>
<dbReference type="KEGG" id="vpy:HZI73_22035"/>
<keyword evidence="2" id="KW-1185">Reference proteome</keyword>
<dbReference type="RefSeq" id="WP_212695512.1">
    <property type="nucleotide sequence ID" value="NZ_CP058649.1"/>
</dbReference>
<dbReference type="AlphaFoldDB" id="A0A8J8MN36"/>
<gene>
    <name evidence="1" type="ORF">HZI73_22035</name>
</gene>
<dbReference type="Proteomes" id="UP000683246">
    <property type="component" value="Chromosome"/>
</dbReference>
<evidence type="ECO:0000313" key="1">
    <source>
        <dbReference type="EMBL" id="QUI24815.1"/>
    </source>
</evidence>
<reference evidence="1" key="1">
    <citation type="submission" date="2020-07" db="EMBL/GenBank/DDBJ databases">
        <title>Vallitalea pronyensis genome.</title>
        <authorList>
            <person name="Postec A."/>
        </authorList>
    </citation>
    <scope>NUCLEOTIDE SEQUENCE</scope>
    <source>
        <strain evidence="1">FatNI3</strain>
    </source>
</reference>
<sequence length="360" mass="41623">MQMIHGTIDEKKDRLTKWWHGHGLGRPAMHLTMMDKDYSLNYQGECPKGDIHPKYTFKSMAYRLYLEEKNLYNKIYYGEAIPCCDADLAAGVLALFLGCHGIEKKDTVWIEADFEHHDTIPIQIDPDNFYYQFFWRLQTHLKEKYGDLACGFPDLIEGIDIYAAMGGTQNTLFDIVDCPDKLLRTIEKIDEAYLHYYDNIYEKIKDSRGGSMFWIWAPGKISKVQCDISAMLSPDMFNQFTMPTLKKIIQHMDYSIYHLDGPDATRHIDAILSIDELDVVQWTPGASSDMLSCGTYHSRWYPMYHKIIEAGKKIMLQGINSSDKLKKLKDEFGKSLGNFYIQSHLTTKEEADKILETAQL</sequence>
<evidence type="ECO:0008006" key="3">
    <source>
        <dbReference type="Google" id="ProtNLM"/>
    </source>
</evidence>
<evidence type="ECO:0000313" key="2">
    <source>
        <dbReference type="Proteomes" id="UP000683246"/>
    </source>
</evidence>
<accession>A0A8J8MN36</accession>
<organism evidence="1 2">
    <name type="scientific">Vallitalea pronyensis</name>
    <dbReference type="NCBI Taxonomy" id="1348613"/>
    <lineage>
        <taxon>Bacteria</taxon>
        <taxon>Bacillati</taxon>
        <taxon>Bacillota</taxon>
        <taxon>Clostridia</taxon>
        <taxon>Lachnospirales</taxon>
        <taxon>Vallitaleaceae</taxon>
        <taxon>Vallitalea</taxon>
    </lineage>
</organism>
<dbReference type="Gene3D" id="3.20.20.210">
    <property type="match status" value="1"/>
</dbReference>
<protein>
    <recommendedName>
        <fullName evidence="3">Uroporphyrinogen decarboxylase (URO-D) domain-containing protein</fullName>
    </recommendedName>
</protein>
<dbReference type="EMBL" id="CP058649">
    <property type="protein sequence ID" value="QUI24815.1"/>
    <property type="molecule type" value="Genomic_DNA"/>
</dbReference>
<name>A0A8J8MN36_9FIRM</name>